<keyword evidence="2" id="KW-0285">Flavoprotein</keyword>
<dbReference type="EMBL" id="JBBMQO010000007">
    <property type="protein sequence ID" value="MEM5502414.1"/>
    <property type="molecule type" value="Genomic_DNA"/>
</dbReference>
<protein>
    <recommendedName>
        <fullName evidence="1">Thioredoxin reductase</fullName>
    </recommendedName>
</protein>
<organism evidence="5 6">
    <name type="scientific">Ahrensia kielensis</name>
    <dbReference type="NCBI Taxonomy" id="76980"/>
    <lineage>
        <taxon>Bacteria</taxon>
        <taxon>Pseudomonadati</taxon>
        <taxon>Pseudomonadota</taxon>
        <taxon>Alphaproteobacteria</taxon>
        <taxon>Hyphomicrobiales</taxon>
        <taxon>Ahrensiaceae</taxon>
        <taxon>Ahrensia</taxon>
    </lineage>
</organism>
<accession>A0ABU9T8F6</accession>
<dbReference type="InterPro" id="IPR023753">
    <property type="entry name" value="FAD/NAD-binding_dom"/>
</dbReference>
<evidence type="ECO:0000313" key="5">
    <source>
        <dbReference type="EMBL" id="MEM5502414.1"/>
    </source>
</evidence>
<sequence>MNHDVIIIGGSYAGLAAALQLVRARKSVLIIDAGQRRNRFASHSHGFLGQDGVEPAVIARTARDEVEAYPTATFVEDMAVAISGEKDQFSVLTKAGENYRGRRILLATGVADELPPIDGLAERWGQSVFHCPYCHGYELNEGQIGVIATGEMSTHQAELLTEWGQVTLLVNGAFALDATARRSLEDMGAVIEETPIDKITGVADVHLTDGRVLSFAGMFTASRCSPSTPLAEDAGCALEETMMGIQIQTNETKETSVTGIFACGDTARIPHSVSLAVGDAAMAGVMVHRSLVWP</sequence>
<dbReference type="PRINTS" id="PR00469">
    <property type="entry name" value="PNDRDTASEII"/>
</dbReference>
<keyword evidence="3" id="KW-0560">Oxidoreductase</keyword>
<dbReference type="SUPFAM" id="SSF51905">
    <property type="entry name" value="FAD/NAD(P)-binding domain"/>
    <property type="match status" value="1"/>
</dbReference>
<comment type="caution">
    <text evidence="5">The sequence shown here is derived from an EMBL/GenBank/DDBJ whole genome shotgun (WGS) entry which is preliminary data.</text>
</comment>
<dbReference type="PANTHER" id="PTHR48105">
    <property type="entry name" value="THIOREDOXIN REDUCTASE 1-RELATED-RELATED"/>
    <property type="match status" value="1"/>
</dbReference>
<gene>
    <name evidence="5" type="ORF">WNY59_12540</name>
</gene>
<reference evidence="5 6" key="1">
    <citation type="submission" date="2024-03" db="EMBL/GenBank/DDBJ databases">
        <title>Community enrichment and isolation of bacterial strains for fucoidan degradation.</title>
        <authorList>
            <person name="Sichert A."/>
        </authorList>
    </citation>
    <scope>NUCLEOTIDE SEQUENCE [LARGE SCALE GENOMIC DNA]</scope>
    <source>
        <strain evidence="5 6">AS62</strain>
    </source>
</reference>
<feature type="domain" description="FAD/NAD(P)-binding" evidence="4">
    <location>
        <begin position="3"/>
        <end position="279"/>
    </location>
</feature>
<evidence type="ECO:0000256" key="3">
    <source>
        <dbReference type="ARBA" id="ARBA00023002"/>
    </source>
</evidence>
<evidence type="ECO:0000259" key="4">
    <source>
        <dbReference type="Pfam" id="PF07992"/>
    </source>
</evidence>
<proteinExistence type="predicted"/>
<dbReference type="Gene3D" id="3.50.50.60">
    <property type="entry name" value="FAD/NAD(P)-binding domain"/>
    <property type="match status" value="2"/>
</dbReference>
<name>A0ABU9T8F6_9HYPH</name>
<evidence type="ECO:0000313" key="6">
    <source>
        <dbReference type="Proteomes" id="UP001477870"/>
    </source>
</evidence>
<dbReference type="InterPro" id="IPR050097">
    <property type="entry name" value="Ferredoxin-NADP_redctase_2"/>
</dbReference>
<evidence type="ECO:0000256" key="1">
    <source>
        <dbReference type="ARBA" id="ARBA00018719"/>
    </source>
</evidence>
<dbReference type="InterPro" id="IPR036188">
    <property type="entry name" value="FAD/NAD-bd_sf"/>
</dbReference>
<dbReference type="RefSeq" id="WP_342848739.1">
    <property type="nucleotide sequence ID" value="NZ_JBBMQO010000007.1"/>
</dbReference>
<keyword evidence="6" id="KW-1185">Reference proteome</keyword>
<evidence type="ECO:0000256" key="2">
    <source>
        <dbReference type="ARBA" id="ARBA00022630"/>
    </source>
</evidence>
<dbReference type="Proteomes" id="UP001477870">
    <property type="component" value="Unassembled WGS sequence"/>
</dbReference>
<dbReference type="Pfam" id="PF07992">
    <property type="entry name" value="Pyr_redox_2"/>
    <property type="match status" value="1"/>
</dbReference>
<dbReference type="PRINTS" id="PR00368">
    <property type="entry name" value="FADPNR"/>
</dbReference>